<organism evidence="5">
    <name type="scientific">hydrothermal vent metagenome</name>
    <dbReference type="NCBI Taxonomy" id="652676"/>
    <lineage>
        <taxon>unclassified sequences</taxon>
        <taxon>metagenomes</taxon>
        <taxon>ecological metagenomes</taxon>
    </lineage>
</organism>
<sequence length="193" mass="22359">MARTRSFDPEQVLQQAMMLFWQQGFERLSMEQLVKHLGVNRYSLYETFGNKQALFELSLERYIAVVFEFMQMPLKEHKGKAALTAFCQKFRDQLQRTNANNGCLMFNSLQAKTPMSDTALQNLHTAIEKQQTLLLQRIIEAQTANEFKRQFKPEAAAQFIAAQTRLLLNTRRDQGIEAMTTIADFLIADIEAW</sequence>
<proteinExistence type="predicted"/>
<evidence type="ECO:0000259" key="4">
    <source>
        <dbReference type="PROSITE" id="PS50977"/>
    </source>
</evidence>
<name>A0A160TIF0_9ZZZZ</name>
<evidence type="ECO:0000256" key="3">
    <source>
        <dbReference type="ARBA" id="ARBA00023163"/>
    </source>
</evidence>
<feature type="domain" description="HTH tetR-type" evidence="4">
    <location>
        <begin position="6"/>
        <end position="66"/>
    </location>
</feature>
<dbReference type="PROSITE" id="PS50977">
    <property type="entry name" value="HTH_TETR_2"/>
    <property type="match status" value="1"/>
</dbReference>
<protein>
    <submittedName>
        <fullName evidence="5">Transcriptional regulator, TetR family</fullName>
    </submittedName>
</protein>
<dbReference type="PRINTS" id="PR00455">
    <property type="entry name" value="HTHTETR"/>
</dbReference>
<keyword evidence="1" id="KW-0805">Transcription regulation</keyword>
<dbReference type="AlphaFoldDB" id="A0A160TIF0"/>
<dbReference type="InterPro" id="IPR036271">
    <property type="entry name" value="Tet_transcr_reg_TetR-rel_C_sf"/>
</dbReference>
<gene>
    <name evidence="5" type="ORF">MGWOODY_Tha2803</name>
</gene>
<keyword evidence="3" id="KW-0804">Transcription</keyword>
<dbReference type="Pfam" id="PF00440">
    <property type="entry name" value="TetR_N"/>
    <property type="match status" value="1"/>
</dbReference>
<evidence type="ECO:0000313" key="5">
    <source>
        <dbReference type="EMBL" id="CUS42929.1"/>
    </source>
</evidence>
<dbReference type="Gene3D" id="1.10.357.10">
    <property type="entry name" value="Tetracycline Repressor, domain 2"/>
    <property type="match status" value="1"/>
</dbReference>
<dbReference type="SUPFAM" id="SSF46689">
    <property type="entry name" value="Homeodomain-like"/>
    <property type="match status" value="1"/>
</dbReference>
<accession>A0A160TIF0</accession>
<dbReference type="Pfam" id="PF16925">
    <property type="entry name" value="TetR_C_13"/>
    <property type="match status" value="1"/>
</dbReference>
<evidence type="ECO:0000256" key="1">
    <source>
        <dbReference type="ARBA" id="ARBA00023015"/>
    </source>
</evidence>
<evidence type="ECO:0000256" key="2">
    <source>
        <dbReference type="ARBA" id="ARBA00023125"/>
    </source>
</evidence>
<keyword evidence="2" id="KW-0238">DNA-binding</keyword>
<dbReference type="InterPro" id="IPR009057">
    <property type="entry name" value="Homeodomain-like_sf"/>
</dbReference>
<dbReference type="InterPro" id="IPR001647">
    <property type="entry name" value="HTH_TetR"/>
</dbReference>
<dbReference type="EMBL" id="CZQC01000072">
    <property type="protein sequence ID" value="CUS42929.1"/>
    <property type="molecule type" value="Genomic_DNA"/>
</dbReference>
<dbReference type="GO" id="GO:0003677">
    <property type="term" value="F:DNA binding"/>
    <property type="evidence" value="ECO:0007669"/>
    <property type="project" value="UniProtKB-KW"/>
</dbReference>
<dbReference type="PANTHER" id="PTHR47506">
    <property type="entry name" value="TRANSCRIPTIONAL REGULATORY PROTEIN"/>
    <property type="match status" value="1"/>
</dbReference>
<dbReference type="Gene3D" id="1.10.10.60">
    <property type="entry name" value="Homeodomain-like"/>
    <property type="match status" value="1"/>
</dbReference>
<reference evidence="5" key="1">
    <citation type="submission" date="2015-10" db="EMBL/GenBank/DDBJ databases">
        <authorList>
            <person name="Gilbert D.G."/>
        </authorList>
    </citation>
    <scope>NUCLEOTIDE SEQUENCE</scope>
</reference>
<dbReference type="PANTHER" id="PTHR47506:SF10">
    <property type="entry name" value="TRANSCRIPTIONAL REGULATORY PROTEIN"/>
    <property type="match status" value="1"/>
</dbReference>
<dbReference type="SUPFAM" id="SSF48498">
    <property type="entry name" value="Tetracyclin repressor-like, C-terminal domain"/>
    <property type="match status" value="1"/>
</dbReference>
<dbReference type="InterPro" id="IPR011075">
    <property type="entry name" value="TetR_C"/>
</dbReference>